<proteinExistence type="predicted"/>
<protein>
    <submittedName>
        <fullName evidence="1">Uncharacterized protein</fullName>
    </submittedName>
</protein>
<dbReference type="EMBL" id="JAQZHK010000001">
    <property type="protein sequence ID" value="MDY3512075.1"/>
    <property type="molecule type" value="Genomic_DNA"/>
</dbReference>
<sequence>MNKIILALSLCLSVAGFSQRYDLVEIKDKIESTDKSFFRLIQEDIEKAHYLGKLEVANASSDDRVNYVAIYNKAKFIGANAYQIIFPETIDGLKAKNKQYYTVLLYSINVENITRVHDEVYLFNVGDKAQKLKIEDKILTLLPKSYYKINLTEKPIDVSVGGFLGSRIKFPTKTGVNSPLYFNVSNTSLRGKDGFLNLKTGDLERLDEAYANYLLNFYTSH</sequence>
<name>A0AAP6HFT1_RIEAN</name>
<dbReference type="RefSeq" id="WP_154468934.1">
    <property type="nucleotide sequence ID" value="NZ_CP121210.1"/>
</dbReference>
<reference evidence="1" key="1">
    <citation type="submission" date="2023-01" db="EMBL/GenBank/DDBJ databases">
        <title>Genome-based studies on antimicrobial resistance profiles of Riemerella anatipestifer in China, 1994 to 2021.</title>
        <authorList>
            <person name="Yang Z."/>
            <person name="Zhu D."/>
        </authorList>
    </citation>
    <scope>NUCLEOTIDE SEQUENCE</scope>
    <source>
        <strain evidence="1">RCAD1218</strain>
    </source>
</reference>
<gene>
    <name evidence="1" type="ORF">PG303_02450</name>
</gene>
<evidence type="ECO:0000313" key="2">
    <source>
        <dbReference type="Proteomes" id="UP001284033"/>
    </source>
</evidence>
<comment type="caution">
    <text evidence="1">The sequence shown here is derived from an EMBL/GenBank/DDBJ whole genome shotgun (WGS) entry which is preliminary data.</text>
</comment>
<dbReference type="AlphaFoldDB" id="A0AAP6HFT1"/>
<dbReference type="Proteomes" id="UP001284033">
    <property type="component" value="Unassembled WGS sequence"/>
</dbReference>
<evidence type="ECO:0000313" key="1">
    <source>
        <dbReference type="EMBL" id="MDY3512075.1"/>
    </source>
</evidence>
<accession>A0AAP6HFT1</accession>
<organism evidence="1 2">
    <name type="scientific">Riemerella anatipestifer</name>
    <name type="common">Moraxella anatipestifer</name>
    <dbReference type="NCBI Taxonomy" id="34085"/>
    <lineage>
        <taxon>Bacteria</taxon>
        <taxon>Pseudomonadati</taxon>
        <taxon>Bacteroidota</taxon>
        <taxon>Flavobacteriia</taxon>
        <taxon>Flavobacteriales</taxon>
        <taxon>Weeksellaceae</taxon>
        <taxon>Riemerella</taxon>
    </lineage>
</organism>